<accession>A0A409VZ38</accession>
<evidence type="ECO:0000256" key="4">
    <source>
        <dbReference type="ARBA" id="ARBA00023157"/>
    </source>
</evidence>
<sequence>MKLAALATAATLVGLVSGHGRVTTPTARVLGTKAQERCGAGAYKVLNSDKAAPIENAVAKIDSGYNAALCPLFFCRGHQFDDNTSNVQKYTPGQQVRFLVDIVAHHTGTANVSIVNLASQTTIGKPLFAWPIYTNNSLGPDQWVKNETDFTVTIPTNLGTTCSTPGACAIQWWWYAFNKQTYESCVDFVTV</sequence>
<feature type="signal peptide" evidence="7">
    <location>
        <begin position="1"/>
        <end position="18"/>
    </location>
</feature>
<comment type="cofactor">
    <cofactor evidence="1">
        <name>Cu(2+)</name>
        <dbReference type="ChEBI" id="CHEBI:29036"/>
    </cofactor>
</comment>
<keyword evidence="10" id="KW-1185">Reference proteome</keyword>
<dbReference type="InParanoid" id="A0A409VZ38"/>
<keyword evidence="2" id="KW-0479">Metal-binding</keyword>
<keyword evidence="7" id="KW-0732">Signal</keyword>
<feature type="chain" id="PRO_5019023478" description="Chitin-binding type-4 domain-containing protein" evidence="7">
    <location>
        <begin position="19"/>
        <end position="191"/>
    </location>
</feature>
<keyword evidence="4" id="KW-1015">Disulfide bond</keyword>
<dbReference type="InterPro" id="IPR052282">
    <property type="entry name" value="Starch-active_LPMO"/>
</dbReference>
<reference evidence="9 10" key="1">
    <citation type="journal article" date="2018" name="Evol. Lett.">
        <title>Horizontal gene cluster transfer increased hallucinogenic mushroom diversity.</title>
        <authorList>
            <person name="Reynolds H.T."/>
            <person name="Vijayakumar V."/>
            <person name="Gluck-Thaler E."/>
            <person name="Korotkin H.B."/>
            <person name="Matheny P.B."/>
            <person name="Slot J.C."/>
        </authorList>
    </citation>
    <scope>NUCLEOTIDE SEQUENCE [LARGE SCALE GENOMIC DNA]</scope>
    <source>
        <strain evidence="9 10">2629</strain>
    </source>
</reference>
<proteinExistence type="inferred from homology"/>
<comment type="caution">
    <text evidence="9">The sequence shown here is derived from an EMBL/GenBank/DDBJ whole genome shotgun (WGS) entry which is preliminary data.</text>
</comment>
<evidence type="ECO:0000259" key="8">
    <source>
        <dbReference type="Pfam" id="PF03067"/>
    </source>
</evidence>
<feature type="domain" description="Chitin-binding type-4" evidence="8">
    <location>
        <begin position="19"/>
        <end position="188"/>
    </location>
</feature>
<evidence type="ECO:0000256" key="3">
    <source>
        <dbReference type="ARBA" id="ARBA00023008"/>
    </source>
</evidence>
<keyword evidence="5" id="KW-0325">Glycoprotein</keyword>
<dbReference type="OrthoDB" id="120613at2759"/>
<dbReference type="InterPro" id="IPR004302">
    <property type="entry name" value="Cellulose/chitin-bd_N"/>
</dbReference>
<dbReference type="STRING" id="181874.A0A409VZ38"/>
<gene>
    <name evidence="9" type="ORF">CVT24_006481</name>
</gene>
<dbReference type="Gene3D" id="2.70.50.70">
    <property type="match status" value="1"/>
</dbReference>
<evidence type="ECO:0000256" key="2">
    <source>
        <dbReference type="ARBA" id="ARBA00022723"/>
    </source>
</evidence>
<dbReference type="GO" id="GO:0046872">
    <property type="term" value="F:metal ion binding"/>
    <property type="evidence" value="ECO:0007669"/>
    <property type="project" value="UniProtKB-KW"/>
</dbReference>
<protein>
    <recommendedName>
        <fullName evidence="8">Chitin-binding type-4 domain-containing protein</fullName>
    </recommendedName>
</protein>
<evidence type="ECO:0000256" key="1">
    <source>
        <dbReference type="ARBA" id="ARBA00001973"/>
    </source>
</evidence>
<dbReference type="Pfam" id="PF03067">
    <property type="entry name" value="LPMO_10"/>
    <property type="match status" value="1"/>
</dbReference>
<dbReference type="AlphaFoldDB" id="A0A409VZ38"/>
<evidence type="ECO:0000313" key="9">
    <source>
        <dbReference type="EMBL" id="PPQ71532.1"/>
    </source>
</evidence>
<comment type="similarity">
    <text evidence="6">Belongs to the polysaccharide monooxygenase AA13 family.</text>
</comment>
<keyword evidence="3" id="KW-0186">Copper</keyword>
<dbReference type="Proteomes" id="UP000284842">
    <property type="component" value="Unassembled WGS sequence"/>
</dbReference>
<evidence type="ECO:0000313" key="10">
    <source>
        <dbReference type="Proteomes" id="UP000284842"/>
    </source>
</evidence>
<evidence type="ECO:0000256" key="6">
    <source>
        <dbReference type="ARBA" id="ARBA00034311"/>
    </source>
</evidence>
<evidence type="ECO:0000256" key="7">
    <source>
        <dbReference type="SAM" id="SignalP"/>
    </source>
</evidence>
<organism evidence="9 10">
    <name type="scientific">Panaeolus cyanescens</name>
    <dbReference type="NCBI Taxonomy" id="181874"/>
    <lineage>
        <taxon>Eukaryota</taxon>
        <taxon>Fungi</taxon>
        <taxon>Dikarya</taxon>
        <taxon>Basidiomycota</taxon>
        <taxon>Agaricomycotina</taxon>
        <taxon>Agaricomycetes</taxon>
        <taxon>Agaricomycetidae</taxon>
        <taxon>Agaricales</taxon>
        <taxon>Agaricineae</taxon>
        <taxon>Galeropsidaceae</taxon>
        <taxon>Panaeolus</taxon>
    </lineage>
</organism>
<evidence type="ECO:0000256" key="5">
    <source>
        <dbReference type="ARBA" id="ARBA00023180"/>
    </source>
</evidence>
<dbReference type="PANTHER" id="PTHR36575">
    <property type="entry name" value="BINDING PROTEIN, PUTATIVE (AFU_ORTHOLOGUE AFUA_1G14430)-RELATED"/>
    <property type="match status" value="1"/>
</dbReference>
<dbReference type="EMBL" id="NHTK01005911">
    <property type="protein sequence ID" value="PPQ71532.1"/>
    <property type="molecule type" value="Genomic_DNA"/>
</dbReference>
<dbReference type="PANTHER" id="PTHR36575:SF2">
    <property type="entry name" value="CHITIN-BINDING TYPE-4 DOMAIN-CONTAINING PROTEIN-RELATED"/>
    <property type="match status" value="1"/>
</dbReference>
<name>A0A409VZ38_9AGAR</name>